<proteinExistence type="predicted"/>
<keyword evidence="4" id="KW-1185">Reference proteome</keyword>
<name>A0ABR4CZ95_9HELO</name>
<accession>A0ABR4CZ95</accession>
<feature type="transmembrane region" description="Helical" evidence="2">
    <location>
        <begin position="565"/>
        <end position="587"/>
    </location>
</feature>
<comment type="caution">
    <text evidence="3">The sequence shown here is derived from an EMBL/GenBank/DDBJ whole genome shotgun (WGS) entry which is preliminary data.</text>
</comment>
<feature type="transmembrane region" description="Helical" evidence="2">
    <location>
        <begin position="35"/>
        <end position="59"/>
    </location>
</feature>
<gene>
    <name evidence="3" type="ORF">VTL71DRAFT_8677</name>
</gene>
<evidence type="ECO:0000256" key="1">
    <source>
        <dbReference type="SAM" id="MobiDB-lite"/>
    </source>
</evidence>
<keyword evidence="2" id="KW-0472">Membrane</keyword>
<organism evidence="3 4">
    <name type="scientific">Oculimacula yallundae</name>
    <dbReference type="NCBI Taxonomy" id="86028"/>
    <lineage>
        <taxon>Eukaryota</taxon>
        <taxon>Fungi</taxon>
        <taxon>Dikarya</taxon>
        <taxon>Ascomycota</taxon>
        <taxon>Pezizomycotina</taxon>
        <taxon>Leotiomycetes</taxon>
        <taxon>Helotiales</taxon>
        <taxon>Ploettnerulaceae</taxon>
        <taxon>Oculimacula</taxon>
    </lineage>
</organism>
<evidence type="ECO:0000313" key="4">
    <source>
        <dbReference type="Proteomes" id="UP001595075"/>
    </source>
</evidence>
<reference evidence="3 4" key="1">
    <citation type="journal article" date="2024" name="Commun. Biol.">
        <title>Comparative genomic analysis of thermophilic fungi reveals convergent evolutionary adaptations and gene losses.</title>
        <authorList>
            <person name="Steindorff A.S."/>
            <person name="Aguilar-Pontes M.V."/>
            <person name="Robinson A.J."/>
            <person name="Andreopoulos B."/>
            <person name="LaButti K."/>
            <person name="Kuo A."/>
            <person name="Mondo S."/>
            <person name="Riley R."/>
            <person name="Otillar R."/>
            <person name="Haridas S."/>
            <person name="Lipzen A."/>
            <person name="Grimwood J."/>
            <person name="Schmutz J."/>
            <person name="Clum A."/>
            <person name="Reid I.D."/>
            <person name="Moisan M.C."/>
            <person name="Butler G."/>
            <person name="Nguyen T.T.M."/>
            <person name="Dewar K."/>
            <person name="Conant G."/>
            <person name="Drula E."/>
            <person name="Henrissat B."/>
            <person name="Hansel C."/>
            <person name="Singer S."/>
            <person name="Hutchinson M.I."/>
            <person name="de Vries R.P."/>
            <person name="Natvig D.O."/>
            <person name="Powell A.J."/>
            <person name="Tsang A."/>
            <person name="Grigoriev I.V."/>
        </authorList>
    </citation>
    <scope>NUCLEOTIDE SEQUENCE [LARGE SCALE GENOMIC DNA]</scope>
    <source>
        <strain evidence="3 4">CBS 494.80</strain>
    </source>
</reference>
<dbReference type="Proteomes" id="UP001595075">
    <property type="component" value="Unassembled WGS sequence"/>
</dbReference>
<evidence type="ECO:0000256" key="2">
    <source>
        <dbReference type="SAM" id="Phobius"/>
    </source>
</evidence>
<sequence>MSTTDLNVHTGVWTNWAKGASEGRTLTLTAQNGTILIAALALFVSIAASQTWGMLSFFIHQLRATRKPQYGMHFQQQATLRNHGSPLATVWQLLKISWAWRTQSVGSFKKSIGLVIFGLTYLGMFGAASVFSSRVATTSDEILVRSPNCGIWSLSADMSADFDQMTDFNVHQRVNADLSKSYVRDCLSGFQSSPECNIFKQRAIPYLSRNNATCPFSAEMCLGAPDTSLRLDSTLLDSNHDFGINSEIQDRIQYRKVTTCSPVATDGHTKTGTSSIKGRGFNYTAALYGKNYMMNSSTEQYGGVPNATYVHNDYKDVELYYDIQSGAPLYSVFVAAGIPTNPAMGFVPIPEMNAPNSTVSLVFTSFDGFHLAPSDDLWLSAHKEQVISINDPGYPKRNVTVYKMDNSINVLGCTEQHQMCNPNRPMDSESRCTPLLDWGSIGLDFDMYTSTILDNAHQIEAFTIIMYAALAAEMRNTIPYFHAPLLASDYTSGFMSSPLPSNQWELEATNWFSTGMNIIQRYVAETATGAPGKNAQYTANMAANDTELQWFCANYIMRDSAYQSFSILALSLIAGFGGLAILASFWLETTIGYIQIKLNRGSFHKMCWKLDSALQLQRMAYEEAGLGNWVRCADDIPLTEKGDQISLPTEWDEFHPTVAGRPVAHTYVNSNGSGDVEVFEDGLKGLMQKQGTMVTVSSETTTLAPMTPTMTRQPNLLAITATHDDGAEMRSGEDSADVVSPVSPPMSPPFSMASPLSNEVVVVVEEQKRTS</sequence>
<feature type="transmembrane region" description="Helical" evidence="2">
    <location>
        <begin position="111"/>
        <end position="131"/>
    </location>
</feature>
<protein>
    <submittedName>
        <fullName evidence="3">Uncharacterized protein</fullName>
    </submittedName>
</protein>
<keyword evidence="2" id="KW-0812">Transmembrane</keyword>
<feature type="region of interest" description="Disordered" evidence="1">
    <location>
        <begin position="727"/>
        <end position="753"/>
    </location>
</feature>
<dbReference type="EMBL" id="JAZHXI010000002">
    <property type="protein sequence ID" value="KAL2074897.1"/>
    <property type="molecule type" value="Genomic_DNA"/>
</dbReference>
<keyword evidence="2" id="KW-1133">Transmembrane helix</keyword>
<evidence type="ECO:0000313" key="3">
    <source>
        <dbReference type="EMBL" id="KAL2074897.1"/>
    </source>
</evidence>